<dbReference type="EMBL" id="PDCK01000043">
    <property type="protein sequence ID" value="PRQ34012.1"/>
    <property type="molecule type" value="Genomic_DNA"/>
</dbReference>
<dbReference type="Gramene" id="PRQ34012">
    <property type="protein sequence ID" value="PRQ34012"/>
    <property type="gene ID" value="RchiOBHm_Chr5g0064051"/>
</dbReference>
<name>A0A2P6QIK4_ROSCH</name>
<evidence type="ECO:0000256" key="2">
    <source>
        <dbReference type="ARBA" id="ARBA00023186"/>
    </source>
</evidence>
<dbReference type="STRING" id="74649.A0A2P6QIK4"/>
<keyword evidence="2" id="KW-0143">Chaperone</keyword>
<dbReference type="GO" id="GO:0005634">
    <property type="term" value="C:nucleus"/>
    <property type="evidence" value="ECO:0007669"/>
    <property type="project" value="InterPro"/>
</dbReference>
<comment type="caution">
    <text evidence="3">The sequence shown here is derived from an EMBL/GenBank/DDBJ whole genome shotgun (WGS) entry which is preliminary data.</text>
</comment>
<dbReference type="Pfam" id="PF00956">
    <property type="entry name" value="NAP"/>
    <property type="match status" value="1"/>
</dbReference>
<protein>
    <submittedName>
        <fullName evidence="3">Putative nucleosome assembly protein (NAP)</fullName>
    </submittedName>
</protein>
<dbReference type="Proteomes" id="UP000238479">
    <property type="component" value="Chromosome 5"/>
</dbReference>
<dbReference type="AlphaFoldDB" id="A0A2P6QIK4"/>
<organism evidence="3 4">
    <name type="scientific">Rosa chinensis</name>
    <name type="common">China rose</name>
    <dbReference type="NCBI Taxonomy" id="74649"/>
    <lineage>
        <taxon>Eukaryota</taxon>
        <taxon>Viridiplantae</taxon>
        <taxon>Streptophyta</taxon>
        <taxon>Embryophyta</taxon>
        <taxon>Tracheophyta</taxon>
        <taxon>Spermatophyta</taxon>
        <taxon>Magnoliopsida</taxon>
        <taxon>eudicotyledons</taxon>
        <taxon>Gunneridae</taxon>
        <taxon>Pentapetalae</taxon>
        <taxon>rosids</taxon>
        <taxon>fabids</taxon>
        <taxon>Rosales</taxon>
        <taxon>Rosaceae</taxon>
        <taxon>Rosoideae</taxon>
        <taxon>Rosoideae incertae sedis</taxon>
        <taxon>Rosa</taxon>
    </lineage>
</organism>
<evidence type="ECO:0000256" key="1">
    <source>
        <dbReference type="ARBA" id="ARBA00009947"/>
    </source>
</evidence>
<dbReference type="InterPro" id="IPR037231">
    <property type="entry name" value="NAP-like_sf"/>
</dbReference>
<evidence type="ECO:0000313" key="3">
    <source>
        <dbReference type="EMBL" id="PRQ34012.1"/>
    </source>
</evidence>
<dbReference type="InterPro" id="IPR002164">
    <property type="entry name" value="NAP_family"/>
</dbReference>
<sequence length="64" mass="7005">MILNGVVEADGVTTEAAANQEDKAAKKRGVCDFSLNALKNDDMLANEITKHDEGAFKYLRHKVV</sequence>
<dbReference type="SUPFAM" id="SSF143113">
    <property type="entry name" value="NAP-like"/>
    <property type="match status" value="1"/>
</dbReference>
<dbReference type="GO" id="GO:0006334">
    <property type="term" value="P:nucleosome assembly"/>
    <property type="evidence" value="ECO:0007669"/>
    <property type="project" value="InterPro"/>
</dbReference>
<keyword evidence="4" id="KW-1185">Reference proteome</keyword>
<proteinExistence type="inferred from homology"/>
<reference evidence="3 4" key="1">
    <citation type="journal article" date="2018" name="Nat. Genet.">
        <title>The Rosa genome provides new insights in the design of modern roses.</title>
        <authorList>
            <person name="Bendahmane M."/>
        </authorList>
    </citation>
    <scope>NUCLEOTIDE SEQUENCE [LARGE SCALE GENOMIC DNA]</scope>
    <source>
        <strain evidence="4">cv. Old Blush</strain>
    </source>
</reference>
<accession>A0A2P6QIK4</accession>
<dbReference type="GO" id="GO:0042393">
    <property type="term" value="F:histone binding"/>
    <property type="evidence" value="ECO:0007669"/>
    <property type="project" value="UniProtKB-ARBA"/>
</dbReference>
<comment type="similarity">
    <text evidence="1">Belongs to the nucleosome assembly protein (NAP) family.</text>
</comment>
<dbReference type="GO" id="GO:0000724">
    <property type="term" value="P:double-strand break repair via homologous recombination"/>
    <property type="evidence" value="ECO:0007669"/>
    <property type="project" value="UniProtKB-ARBA"/>
</dbReference>
<gene>
    <name evidence="3" type="ORF">RchiOBHm_Chr5g0064051</name>
</gene>
<evidence type="ECO:0000313" key="4">
    <source>
        <dbReference type="Proteomes" id="UP000238479"/>
    </source>
</evidence>